<evidence type="ECO:0000256" key="9">
    <source>
        <dbReference type="ARBA" id="ARBA00023096"/>
    </source>
</evidence>
<evidence type="ECO:0000313" key="17">
    <source>
        <dbReference type="Proteomes" id="UP000006281"/>
    </source>
</evidence>
<reference evidence="16 17" key="1">
    <citation type="journal article" date="2012" name="BMC Genomics">
        <title>Complete genome sequence of Saccharothrix espanaensis DSM 44229T and comparison to the other completely sequenced Pseudonocardiaceae.</title>
        <authorList>
            <person name="Strobel T."/>
            <person name="Al-Dilaimi A."/>
            <person name="Blom J."/>
            <person name="Gessner A."/>
            <person name="Kalinowski J."/>
            <person name="Luzhetska M."/>
            <person name="Puhler A."/>
            <person name="Szczepanowski R."/>
            <person name="Bechthold A."/>
            <person name="Ruckert C."/>
        </authorList>
    </citation>
    <scope>NUCLEOTIDE SEQUENCE [LARGE SCALE GENOMIC DNA]</scope>
    <source>
        <strain evidence="17">ATCC 51144 / DSM 44229 / JCM 9112 / NBRC 15066 / NRRL 15764</strain>
    </source>
</reference>
<evidence type="ECO:0000256" key="1">
    <source>
        <dbReference type="ARBA" id="ARBA00003483"/>
    </source>
</evidence>
<proteinExistence type="inferred from homology"/>
<evidence type="ECO:0000256" key="10">
    <source>
        <dbReference type="ARBA" id="ARBA00023299"/>
    </source>
</evidence>
<dbReference type="AlphaFoldDB" id="K0JNW2"/>
<dbReference type="EMBL" id="HE804045">
    <property type="protein sequence ID" value="CCH27880.1"/>
    <property type="molecule type" value="Genomic_DNA"/>
</dbReference>
<evidence type="ECO:0000256" key="11">
    <source>
        <dbReference type="ARBA" id="ARBA00047630"/>
    </source>
</evidence>
<comment type="catalytic activity">
    <reaction evidence="11 13">
        <text>4-(phosphooxy)-L-threonine + 2-oxoglutarate = (R)-3-hydroxy-2-oxo-4-phosphooxybutanoate + L-glutamate</text>
        <dbReference type="Rhea" id="RHEA:16573"/>
        <dbReference type="ChEBI" id="CHEBI:16810"/>
        <dbReference type="ChEBI" id="CHEBI:29985"/>
        <dbReference type="ChEBI" id="CHEBI:58452"/>
        <dbReference type="ChEBI" id="CHEBI:58538"/>
        <dbReference type="EC" id="2.6.1.52"/>
    </reaction>
</comment>
<keyword evidence="9 13" id="KW-0664">Pyridoxine biosynthesis</keyword>
<dbReference type="Proteomes" id="UP000006281">
    <property type="component" value="Chromosome"/>
</dbReference>
<sequence>MTQTADPTSLVLPTELQPSDGRFGCGPSKVRPESLAALASEGAKLMGTSHRQKPVKSLVGSVRSGLRELFSLPEGYEVVLGNGGTTAFWDAAAFGLVRERAQHFTYGEFSSKFAKVTSDAPFLGDSIVVKADPGSAPEIAYAEGADLVGWAHNETSTGVAVPVSRPAGSEGALVAIDATSGAGGLPVDADDFDVYYFAPQKSFASDGGLWIALMSPAALERVAEIGASGRWVPEFLSLTTALDNSTKDQTYNTPSLATLFLLDDQIKWILGNGGLPWAVRRTADSSSRLYSWAESTSYTSPYVADPAYRSQVVGTIDFDDSVDAAVVAKVLRANGVVDVEPYRKLGRNQLRVAMFPAIEPADVTTLTKAVDWVVSQL</sequence>
<dbReference type="InterPro" id="IPR015421">
    <property type="entry name" value="PyrdxlP-dep_Trfase_major"/>
</dbReference>
<keyword evidence="7 13" id="KW-0808">Transferase</keyword>
<evidence type="ECO:0000256" key="12">
    <source>
        <dbReference type="ARBA" id="ARBA00049007"/>
    </source>
</evidence>
<comment type="subcellular location">
    <subcellularLocation>
        <location evidence="13">Cytoplasm</location>
    </subcellularLocation>
</comment>
<protein>
    <recommendedName>
        <fullName evidence="13">Phosphoserine aminotransferase</fullName>
        <ecNumber evidence="13">2.6.1.52</ecNumber>
    </recommendedName>
    <alternativeName>
        <fullName evidence="13">Phosphohydroxythreonine aminotransferase</fullName>
        <shortName evidence="13">PSAT</shortName>
    </alternativeName>
</protein>
<comment type="pathway">
    <text evidence="13">Cofactor biosynthesis; pyridoxine 5'-phosphate biosynthesis; pyridoxine 5'-phosphate from D-erythrose 4-phosphate: step 3/5.</text>
</comment>
<dbReference type="RefSeq" id="WP_015097994.1">
    <property type="nucleotide sequence ID" value="NC_019673.1"/>
</dbReference>
<accession>K0JNW2</accession>
<keyword evidence="5 13" id="KW-0032">Aminotransferase</keyword>
<dbReference type="HOGENOM" id="CLU_061974_0_0_11"/>
<comment type="function">
    <text evidence="1 13">Catalyzes the reversible conversion of 3-phosphohydroxypyruvate to phosphoserine and of 3-hydroxy-2-oxo-4-phosphonooxybutanoate to phosphohydroxythreonine.</text>
</comment>
<evidence type="ECO:0000256" key="6">
    <source>
        <dbReference type="ARBA" id="ARBA00022605"/>
    </source>
</evidence>
<comment type="cofactor">
    <cofactor evidence="13">
        <name>pyridoxal 5'-phosphate</name>
        <dbReference type="ChEBI" id="CHEBI:597326"/>
    </cofactor>
    <text evidence="13">Binds 1 pyridoxal phosphate per subunit.</text>
</comment>
<evidence type="ECO:0000256" key="7">
    <source>
        <dbReference type="ARBA" id="ARBA00022679"/>
    </source>
</evidence>
<dbReference type="Gene3D" id="3.40.640.10">
    <property type="entry name" value="Type I PLP-dependent aspartate aminotransferase-like (Major domain)"/>
    <property type="match status" value="1"/>
</dbReference>
<dbReference type="InterPro" id="IPR022278">
    <property type="entry name" value="Pser_aminoTfrase"/>
</dbReference>
<evidence type="ECO:0000256" key="3">
    <source>
        <dbReference type="ARBA" id="ARBA00006904"/>
    </source>
</evidence>
<feature type="binding site" evidence="13">
    <location>
        <position position="51"/>
    </location>
    <ligand>
        <name>L-glutamate</name>
        <dbReference type="ChEBI" id="CHEBI:29985"/>
    </ligand>
</feature>
<feature type="binding site" evidence="13">
    <location>
        <position position="200"/>
    </location>
    <ligand>
        <name>pyridoxal 5'-phosphate</name>
        <dbReference type="ChEBI" id="CHEBI:597326"/>
    </ligand>
</feature>
<evidence type="ECO:0000256" key="4">
    <source>
        <dbReference type="ARBA" id="ARBA00022490"/>
    </source>
</evidence>
<dbReference type="GO" id="GO:0019265">
    <property type="term" value="P:glycine biosynthetic process, by transamination of glyoxylate"/>
    <property type="evidence" value="ECO:0007669"/>
    <property type="project" value="TreeGrafter"/>
</dbReference>
<dbReference type="Pfam" id="PF00266">
    <property type="entry name" value="Aminotran_5"/>
    <property type="match status" value="1"/>
</dbReference>
<dbReference type="InterPro" id="IPR006272">
    <property type="entry name" value="Pser_aminoTfrase_mycobac"/>
</dbReference>
<gene>
    <name evidence="13 16" type="primary">serC</name>
    <name evidence="16" type="ordered locus">BN6_05490</name>
</gene>
<feature type="binding site" evidence="13">
    <location>
        <position position="177"/>
    </location>
    <ligand>
        <name>pyridoxal 5'-phosphate</name>
        <dbReference type="ChEBI" id="CHEBI:597326"/>
    </ligand>
</feature>
<feature type="domain" description="Aminotransferase class V" evidence="15">
    <location>
        <begin position="46"/>
        <end position="336"/>
    </location>
</feature>
<evidence type="ECO:0000256" key="13">
    <source>
        <dbReference type="HAMAP-Rule" id="MF_00160"/>
    </source>
</evidence>
<evidence type="ECO:0000256" key="8">
    <source>
        <dbReference type="ARBA" id="ARBA00022898"/>
    </source>
</evidence>
<dbReference type="BioCyc" id="SESP1179773:BN6_RS02715-MONOMER"/>
<dbReference type="EC" id="2.6.1.52" evidence="13"/>
<comment type="caution">
    <text evidence="13">Lacks conserved residue(s) required for the propagation of feature annotation.</text>
</comment>
<keyword evidence="8 13" id="KW-0663">Pyridoxal phosphate</keyword>
<feature type="region of interest" description="Disordered" evidence="14">
    <location>
        <begin position="1"/>
        <end position="22"/>
    </location>
</feature>
<dbReference type="PATRIC" id="fig|1179773.3.peg.557"/>
<evidence type="ECO:0000256" key="5">
    <source>
        <dbReference type="ARBA" id="ARBA00022576"/>
    </source>
</evidence>
<dbReference type="KEGG" id="sesp:BN6_05490"/>
<dbReference type="GO" id="GO:0008615">
    <property type="term" value="P:pyridoxine biosynthetic process"/>
    <property type="evidence" value="ECO:0007669"/>
    <property type="project" value="UniProtKB-UniRule"/>
</dbReference>
<dbReference type="InterPro" id="IPR015422">
    <property type="entry name" value="PyrdxlP-dep_Trfase_small"/>
</dbReference>
<dbReference type="PIRSF" id="PIRSF000525">
    <property type="entry name" value="SerC"/>
    <property type="match status" value="1"/>
</dbReference>
<dbReference type="GO" id="GO:0004760">
    <property type="term" value="F:L-serine-pyruvate transaminase activity"/>
    <property type="evidence" value="ECO:0007669"/>
    <property type="project" value="TreeGrafter"/>
</dbReference>
<comment type="pathway">
    <text evidence="2 13">Amino-acid biosynthesis; L-serine biosynthesis; L-serine from 3-phospho-D-glycerate: step 2/3.</text>
</comment>
<keyword evidence="4 13" id="KW-0963">Cytoplasm</keyword>
<keyword evidence="6 13" id="KW-0028">Amino-acid biosynthesis</keyword>
<dbReference type="UniPathway" id="UPA00135">
    <property type="reaction ID" value="UER00197"/>
</dbReference>
<dbReference type="SUPFAM" id="SSF53383">
    <property type="entry name" value="PLP-dependent transferases"/>
    <property type="match status" value="1"/>
</dbReference>
<evidence type="ECO:0000313" key="16">
    <source>
        <dbReference type="EMBL" id="CCH27880.1"/>
    </source>
</evidence>
<evidence type="ECO:0000256" key="2">
    <source>
        <dbReference type="ARBA" id="ARBA00005099"/>
    </source>
</evidence>
<comment type="catalytic activity">
    <reaction evidence="12 13">
        <text>O-phospho-L-serine + 2-oxoglutarate = 3-phosphooxypyruvate + L-glutamate</text>
        <dbReference type="Rhea" id="RHEA:14329"/>
        <dbReference type="ChEBI" id="CHEBI:16810"/>
        <dbReference type="ChEBI" id="CHEBI:18110"/>
        <dbReference type="ChEBI" id="CHEBI:29985"/>
        <dbReference type="ChEBI" id="CHEBI:57524"/>
        <dbReference type="EC" id="2.6.1.52"/>
    </reaction>
</comment>
<dbReference type="GO" id="GO:0008453">
    <property type="term" value="F:alanine-glyoxylate transaminase activity"/>
    <property type="evidence" value="ECO:0007669"/>
    <property type="project" value="TreeGrafter"/>
</dbReference>
<feature type="binding site" evidence="13">
    <location>
        <position position="109"/>
    </location>
    <ligand>
        <name>pyridoxal 5'-phosphate</name>
        <dbReference type="ChEBI" id="CHEBI:597326"/>
    </ligand>
</feature>
<evidence type="ECO:0000256" key="14">
    <source>
        <dbReference type="SAM" id="MobiDB-lite"/>
    </source>
</evidence>
<dbReference type="InterPro" id="IPR000192">
    <property type="entry name" value="Aminotrans_V_dom"/>
</dbReference>
<dbReference type="GO" id="GO:0030170">
    <property type="term" value="F:pyridoxal phosphate binding"/>
    <property type="evidence" value="ECO:0007669"/>
    <property type="project" value="UniProtKB-UniRule"/>
</dbReference>
<dbReference type="GO" id="GO:0004648">
    <property type="term" value="F:O-phospho-L-serine:2-oxoglutarate aminotransferase activity"/>
    <property type="evidence" value="ECO:0007669"/>
    <property type="project" value="UniProtKB-UniRule"/>
</dbReference>
<dbReference type="PANTHER" id="PTHR21152">
    <property type="entry name" value="AMINOTRANSFERASE CLASS V"/>
    <property type="match status" value="1"/>
</dbReference>
<dbReference type="GO" id="GO:0006564">
    <property type="term" value="P:L-serine biosynthetic process"/>
    <property type="evidence" value="ECO:0007669"/>
    <property type="project" value="UniProtKB-UniRule"/>
</dbReference>
<evidence type="ECO:0000259" key="15">
    <source>
        <dbReference type="Pfam" id="PF00266"/>
    </source>
</evidence>
<dbReference type="OrthoDB" id="975012at2"/>
<feature type="modified residue" description="N6-(pyridoxal phosphate)lysine" evidence="13">
    <location>
        <position position="201"/>
    </location>
</feature>
<dbReference type="PANTHER" id="PTHR21152:SF40">
    <property type="entry name" value="ALANINE--GLYOXYLATE AMINOTRANSFERASE"/>
    <property type="match status" value="1"/>
</dbReference>
<dbReference type="Gene3D" id="3.90.1150.10">
    <property type="entry name" value="Aspartate Aminotransferase, domain 1"/>
    <property type="match status" value="1"/>
</dbReference>
<name>K0JNW2_SACES</name>
<dbReference type="eggNOG" id="COG1932">
    <property type="taxonomic scope" value="Bacteria"/>
</dbReference>
<dbReference type="GO" id="GO:0005737">
    <property type="term" value="C:cytoplasm"/>
    <property type="evidence" value="ECO:0007669"/>
    <property type="project" value="UniProtKB-SubCell"/>
</dbReference>
<comment type="subunit">
    <text evidence="13">Homodimer.</text>
</comment>
<comment type="similarity">
    <text evidence="3 13">Belongs to the class-V pyridoxal-phosphate-dependent aminotransferase family. SerC subfamily.</text>
</comment>
<dbReference type="STRING" id="1179773.BN6_05490"/>
<feature type="binding site" evidence="13">
    <location>
        <begin position="252"/>
        <end position="253"/>
    </location>
    <ligand>
        <name>pyridoxal 5'-phosphate</name>
        <dbReference type="ChEBI" id="CHEBI:597326"/>
    </ligand>
</feature>
<keyword evidence="10 13" id="KW-0718">Serine biosynthesis</keyword>
<dbReference type="HAMAP" id="MF_00160">
    <property type="entry name" value="SerC_aminotrans_5"/>
    <property type="match status" value="1"/>
</dbReference>
<keyword evidence="17" id="KW-1185">Reference proteome</keyword>
<dbReference type="InterPro" id="IPR015424">
    <property type="entry name" value="PyrdxlP-dep_Trfase"/>
</dbReference>
<organism evidence="16 17">
    <name type="scientific">Saccharothrix espanaensis (strain ATCC 51144 / DSM 44229 / JCM 9112 / NBRC 15066 / NRRL 15764)</name>
    <dbReference type="NCBI Taxonomy" id="1179773"/>
    <lineage>
        <taxon>Bacteria</taxon>
        <taxon>Bacillati</taxon>
        <taxon>Actinomycetota</taxon>
        <taxon>Actinomycetes</taxon>
        <taxon>Pseudonocardiales</taxon>
        <taxon>Pseudonocardiaceae</taxon>
        <taxon>Saccharothrix</taxon>
    </lineage>
</organism>
<feature type="binding site" evidence="13">
    <location>
        <position position="155"/>
    </location>
    <ligand>
        <name>pyridoxal 5'-phosphate</name>
        <dbReference type="ChEBI" id="CHEBI:597326"/>
    </ligand>
</feature>
<dbReference type="UniPathway" id="UPA00244">
    <property type="reaction ID" value="UER00311"/>
</dbReference>
<dbReference type="NCBIfam" id="TIGR01366">
    <property type="entry name" value="serC_3"/>
    <property type="match status" value="1"/>
</dbReference>